<dbReference type="InterPro" id="IPR001841">
    <property type="entry name" value="Znf_RING"/>
</dbReference>
<keyword evidence="2" id="KW-0863">Zinc-finger</keyword>
<dbReference type="GO" id="GO:0008270">
    <property type="term" value="F:zinc ion binding"/>
    <property type="evidence" value="ECO:0007669"/>
    <property type="project" value="UniProtKB-KW"/>
</dbReference>
<dbReference type="PROSITE" id="PS00518">
    <property type="entry name" value="ZF_RING_1"/>
    <property type="match status" value="1"/>
</dbReference>
<feature type="domain" description="RING-type" evidence="4">
    <location>
        <begin position="69"/>
        <end position="102"/>
    </location>
</feature>
<dbReference type="SUPFAM" id="SSF57850">
    <property type="entry name" value="RING/U-box"/>
    <property type="match status" value="1"/>
</dbReference>
<evidence type="ECO:0000313" key="5">
    <source>
        <dbReference type="EMBL" id="QHS79187.1"/>
    </source>
</evidence>
<dbReference type="InterPro" id="IPR017907">
    <property type="entry name" value="Znf_RING_CS"/>
</dbReference>
<keyword evidence="3" id="KW-0862">Zinc</keyword>
<evidence type="ECO:0000256" key="2">
    <source>
        <dbReference type="ARBA" id="ARBA00022771"/>
    </source>
</evidence>
<dbReference type="AlphaFoldDB" id="A0A6C0AH99"/>
<dbReference type="InterPro" id="IPR013083">
    <property type="entry name" value="Znf_RING/FYVE/PHD"/>
</dbReference>
<evidence type="ECO:0000256" key="1">
    <source>
        <dbReference type="ARBA" id="ARBA00022723"/>
    </source>
</evidence>
<dbReference type="Gene3D" id="3.30.40.10">
    <property type="entry name" value="Zinc/RING finger domain, C3HC4 (zinc finger)"/>
    <property type="match status" value="1"/>
</dbReference>
<dbReference type="PROSITE" id="PS50089">
    <property type="entry name" value="ZF_RING_2"/>
    <property type="match status" value="1"/>
</dbReference>
<protein>
    <recommendedName>
        <fullName evidence="4">RING-type domain-containing protein</fullName>
    </recommendedName>
</protein>
<proteinExistence type="predicted"/>
<dbReference type="EMBL" id="MN740626">
    <property type="protein sequence ID" value="QHS79187.1"/>
    <property type="molecule type" value="Genomic_DNA"/>
</dbReference>
<evidence type="ECO:0000259" key="4">
    <source>
        <dbReference type="PROSITE" id="PS50089"/>
    </source>
</evidence>
<name>A0A6C0AH99_9ZZZZ</name>
<keyword evidence="1" id="KW-0479">Metal-binding</keyword>
<sequence>MDLNETYTHFNTVEECDQFVRTLPRTLGRCCGGKGVRLRKLALHTVLNNPNQYPVKPTTVTKHTEDSICCVCYEECIDLTSCGHLLCTSCLPLVRPLCPYCRQTL</sequence>
<reference evidence="5" key="1">
    <citation type="journal article" date="2020" name="Nature">
        <title>Giant virus diversity and host interactions through global metagenomics.</title>
        <authorList>
            <person name="Schulz F."/>
            <person name="Roux S."/>
            <person name="Paez-Espino D."/>
            <person name="Jungbluth S."/>
            <person name="Walsh D.A."/>
            <person name="Denef V.J."/>
            <person name="McMahon K.D."/>
            <person name="Konstantinidis K.T."/>
            <person name="Eloe-Fadrosh E.A."/>
            <person name="Kyrpides N.C."/>
            <person name="Woyke T."/>
        </authorList>
    </citation>
    <scope>NUCLEOTIDE SEQUENCE</scope>
    <source>
        <strain evidence="5">GVMAG-S-1035118-87</strain>
    </source>
</reference>
<evidence type="ECO:0000256" key="3">
    <source>
        <dbReference type="ARBA" id="ARBA00022833"/>
    </source>
</evidence>
<accession>A0A6C0AH99</accession>
<organism evidence="5">
    <name type="scientific">viral metagenome</name>
    <dbReference type="NCBI Taxonomy" id="1070528"/>
    <lineage>
        <taxon>unclassified sequences</taxon>
        <taxon>metagenomes</taxon>
        <taxon>organismal metagenomes</taxon>
    </lineage>
</organism>